<accession>A0A6A6WDG3</accession>
<name>A0A6A6WDG3_9PEZI</name>
<organism evidence="3 4">
    <name type="scientific">Pseudovirgaria hyperparasitica</name>
    <dbReference type="NCBI Taxonomy" id="470096"/>
    <lineage>
        <taxon>Eukaryota</taxon>
        <taxon>Fungi</taxon>
        <taxon>Dikarya</taxon>
        <taxon>Ascomycota</taxon>
        <taxon>Pezizomycotina</taxon>
        <taxon>Dothideomycetes</taxon>
        <taxon>Dothideomycetes incertae sedis</taxon>
        <taxon>Acrospermales</taxon>
        <taxon>Acrospermaceae</taxon>
        <taxon>Pseudovirgaria</taxon>
    </lineage>
</organism>
<dbReference type="RefSeq" id="XP_033602670.1">
    <property type="nucleotide sequence ID" value="XM_033740393.1"/>
</dbReference>
<sequence length="104" mass="11824">MLRLNYTTVKCPKRIFRSHHQDDNDSNSSAAIPLASSGQGSVRCGPIVTKLPYCREPCQFLIVIVFSVIDRSPWVFLLWIVIVAYLTTQRINTTLSRFISTHVN</sequence>
<feature type="region of interest" description="Disordered" evidence="1">
    <location>
        <begin position="18"/>
        <end position="41"/>
    </location>
</feature>
<reference evidence="3" key="1">
    <citation type="journal article" date="2020" name="Stud. Mycol.">
        <title>101 Dothideomycetes genomes: a test case for predicting lifestyles and emergence of pathogens.</title>
        <authorList>
            <person name="Haridas S."/>
            <person name="Albert R."/>
            <person name="Binder M."/>
            <person name="Bloem J."/>
            <person name="Labutti K."/>
            <person name="Salamov A."/>
            <person name="Andreopoulos B."/>
            <person name="Baker S."/>
            <person name="Barry K."/>
            <person name="Bills G."/>
            <person name="Bluhm B."/>
            <person name="Cannon C."/>
            <person name="Castanera R."/>
            <person name="Culley D."/>
            <person name="Daum C."/>
            <person name="Ezra D."/>
            <person name="Gonzalez J."/>
            <person name="Henrissat B."/>
            <person name="Kuo A."/>
            <person name="Liang C."/>
            <person name="Lipzen A."/>
            <person name="Lutzoni F."/>
            <person name="Magnuson J."/>
            <person name="Mondo S."/>
            <person name="Nolan M."/>
            <person name="Ohm R."/>
            <person name="Pangilinan J."/>
            <person name="Park H.-J."/>
            <person name="Ramirez L."/>
            <person name="Alfaro M."/>
            <person name="Sun H."/>
            <person name="Tritt A."/>
            <person name="Yoshinaga Y."/>
            <person name="Zwiers L.-H."/>
            <person name="Turgeon B."/>
            <person name="Goodwin S."/>
            <person name="Spatafora J."/>
            <person name="Crous P."/>
            <person name="Grigoriev I."/>
        </authorList>
    </citation>
    <scope>NUCLEOTIDE SEQUENCE</scope>
    <source>
        <strain evidence="3">CBS 121739</strain>
    </source>
</reference>
<keyword evidence="2" id="KW-1133">Transmembrane helix</keyword>
<gene>
    <name evidence="3" type="ORF">EJ05DRAFT_275965</name>
</gene>
<keyword evidence="4" id="KW-1185">Reference proteome</keyword>
<keyword evidence="2" id="KW-0812">Transmembrane</keyword>
<evidence type="ECO:0000256" key="2">
    <source>
        <dbReference type="SAM" id="Phobius"/>
    </source>
</evidence>
<evidence type="ECO:0000313" key="3">
    <source>
        <dbReference type="EMBL" id="KAF2760219.1"/>
    </source>
</evidence>
<protein>
    <submittedName>
        <fullName evidence="3">Uncharacterized protein</fullName>
    </submittedName>
</protein>
<proteinExistence type="predicted"/>
<dbReference type="Proteomes" id="UP000799437">
    <property type="component" value="Unassembled WGS sequence"/>
</dbReference>
<evidence type="ECO:0000256" key="1">
    <source>
        <dbReference type="SAM" id="MobiDB-lite"/>
    </source>
</evidence>
<evidence type="ECO:0000313" key="4">
    <source>
        <dbReference type="Proteomes" id="UP000799437"/>
    </source>
</evidence>
<keyword evidence="2" id="KW-0472">Membrane</keyword>
<dbReference type="AlphaFoldDB" id="A0A6A6WDG3"/>
<dbReference type="GeneID" id="54481447"/>
<dbReference type="EMBL" id="ML996568">
    <property type="protein sequence ID" value="KAF2760219.1"/>
    <property type="molecule type" value="Genomic_DNA"/>
</dbReference>
<feature type="transmembrane region" description="Helical" evidence="2">
    <location>
        <begin position="60"/>
        <end position="87"/>
    </location>
</feature>